<protein>
    <recommendedName>
        <fullName evidence="2">Right handed beta helix domain-containing protein</fullName>
    </recommendedName>
</protein>
<accession>A0ABP5P4S0</accession>
<feature type="domain" description="Right handed beta helix" evidence="2">
    <location>
        <begin position="162"/>
        <end position="273"/>
    </location>
</feature>
<feature type="region of interest" description="Disordered" evidence="1">
    <location>
        <begin position="630"/>
        <end position="650"/>
    </location>
</feature>
<proteinExistence type="predicted"/>
<dbReference type="InterPro" id="IPR012334">
    <property type="entry name" value="Pectin_lyas_fold"/>
</dbReference>
<keyword evidence="4" id="KW-1185">Reference proteome</keyword>
<dbReference type="Proteomes" id="UP001499843">
    <property type="component" value="Unassembled WGS sequence"/>
</dbReference>
<dbReference type="Gene3D" id="2.160.20.10">
    <property type="entry name" value="Single-stranded right-handed beta-helix, Pectin lyase-like"/>
    <property type="match status" value="1"/>
</dbReference>
<dbReference type="SUPFAM" id="SSF51126">
    <property type="entry name" value="Pectin lyase-like"/>
    <property type="match status" value="1"/>
</dbReference>
<dbReference type="RefSeq" id="WP_344473372.1">
    <property type="nucleotide sequence ID" value="NZ_BAAAQX010000004.1"/>
</dbReference>
<dbReference type="Gene3D" id="2.60.120.260">
    <property type="entry name" value="Galactose-binding domain-like"/>
    <property type="match status" value="2"/>
</dbReference>
<dbReference type="InterPro" id="IPR008979">
    <property type="entry name" value="Galactose-bd-like_sf"/>
</dbReference>
<dbReference type="SUPFAM" id="SSF49785">
    <property type="entry name" value="Galactose-binding domain-like"/>
    <property type="match status" value="1"/>
</dbReference>
<name>A0ABP5P4S0_9ACTN</name>
<dbReference type="InterPro" id="IPR011050">
    <property type="entry name" value="Pectin_lyase_fold/virulence"/>
</dbReference>
<comment type="caution">
    <text evidence="3">The sequence shown here is derived from an EMBL/GenBank/DDBJ whole genome shotgun (WGS) entry which is preliminary data.</text>
</comment>
<evidence type="ECO:0000313" key="3">
    <source>
        <dbReference type="EMBL" id="GAA2206815.1"/>
    </source>
</evidence>
<gene>
    <name evidence="3" type="ORF">GCM10009850_022730</name>
</gene>
<organism evidence="3 4">
    <name type="scientific">Nonomuraea monospora</name>
    <dbReference type="NCBI Taxonomy" id="568818"/>
    <lineage>
        <taxon>Bacteria</taxon>
        <taxon>Bacillati</taxon>
        <taxon>Actinomycetota</taxon>
        <taxon>Actinomycetes</taxon>
        <taxon>Streptosporangiales</taxon>
        <taxon>Streptosporangiaceae</taxon>
        <taxon>Nonomuraea</taxon>
    </lineage>
</organism>
<dbReference type="EMBL" id="BAAAQX010000004">
    <property type="protein sequence ID" value="GAA2206815.1"/>
    <property type="molecule type" value="Genomic_DNA"/>
</dbReference>
<evidence type="ECO:0000256" key="1">
    <source>
        <dbReference type="SAM" id="MobiDB-lite"/>
    </source>
</evidence>
<reference evidence="4" key="1">
    <citation type="journal article" date="2019" name="Int. J. Syst. Evol. Microbiol.">
        <title>The Global Catalogue of Microorganisms (GCM) 10K type strain sequencing project: providing services to taxonomists for standard genome sequencing and annotation.</title>
        <authorList>
            <consortium name="The Broad Institute Genomics Platform"/>
            <consortium name="The Broad Institute Genome Sequencing Center for Infectious Disease"/>
            <person name="Wu L."/>
            <person name="Ma J."/>
        </authorList>
    </citation>
    <scope>NUCLEOTIDE SEQUENCE [LARGE SCALE GENOMIC DNA]</scope>
    <source>
        <strain evidence="4">JCM 16114</strain>
    </source>
</reference>
<dbReference type="InterPro" id="IPR006626">
    <property type="entry name" value="PbH1"/>
</dbReference>
<dbReference type="Pfam" id="PF13229">
    <property type="entry name" value="Beta_helix"/>
    <property type="match status" value="1"/>
</dbReference>
<dbReference type="SMART" id="SM00710">
    <property type="entry name" value="PbH1"/>
    <property type="match status" value="7"/>
</dbReference>
<evidence type="ECO:0000259" key="2">
    <source>
        <dbReference type="Pfam" id="PF13229"/>
    </source>
</evidence>
<dbReference type="InterPro" id="IPR039448">
    <property type="entry name" value="Beta_helix"/>
</dbReference>
<sequence length="794" mass="85444">MTGPSTPPAGAITVPAGDNEKFSFGQSGATYWFEPGVHTFGNDRYGHVNVVENTTFIGGPGAILDGRRLNKYAFVGDVPNVTIKYLTIKNFGSDDPLENRNFDQGVVNHDTAPNWTISYNTISNNDGAGIYIGSNNVVSYNCLKDNGQTGFGGYRPQVESDSSQKNLVLDHNEIVGNNTDDWESRVPGCGCTGGGKFWDVNGARVTNNYVHDNKGPGLWADTNNIDFLFEGNFIDHNDGEGLWYEISYNATMRNNTITRNAWVSGRRNQGSPGPAIYLSESGGDSRLASTVSGAAAIRVYDNLIKDNFSGVSIFENADRFCNSNGNTSSGYCTPLVKPTRIPQPYDKTHANPINSSHPCYTDIKNEPYLTDCRWHAKNIDVRNNEFRFDKTVVPCAGPFCGAQALIAAGVDDIPWSPYTAAGVLNDVMYRNNNKFHDNEYHGDWRFAKGYGDAVSFNSWRGAPFNQDAGSTFDGDAGGAPIGYSDLDEDTSRLWTSLGKWQDWYSEKATLSTDAAHGGKYGLRVEVTSGSGWGVGTSNHPGFRTTPGPKKIGLWGKLGSGTNLQPFMRVKWLNRAEEILQTDDVRLPVLTDTWQEASELVDAPAGTATALITLHGTGSTGDSLYLDDFTVGPPSDTPPPDGPNLVDADTAGEGPTVGNWKSWYSADVAVSTQEAHSGAGSLCVTISSGSGWGISLSNWPGFTAEAGGKRISYWGRQGAGAVTGVTLRLKWFDAGQALLRTDLVPLNGLTASWQQATGNVTAPDGTATVQLEFYGSSGTANDSVFLDDLRITNTA</sequence>
<evidence type="ECO:0000313" key="4">
    <source>
        <dbReference type="Proteomes" id="UP001499843"/>
    </source>
</evidence>